<sequence length="85" mass="8723">MRALAWFLTVVLIAFALGLALLTLGAFASLGASAPLWLRSLGSLEHATSAQLGLSSLTNFARAVGLAVLTSALAGLAAYIKPRRA</sequence>
<dbReference type="AlphaFoldDB" id="A0A0A7KIX6"/>
<protein>
    <submittedName>
        <fullName evidence="2">Uncharacterized protein</fullName>
    </submittedName>
</protein>
<dbReference type="RefSeq" id="WP_039682505.1">
    <property type="nucleotide sequence ID" value="NZ_CP010028.1"/>
</dbReference>
<keyword evidence="1" id="KW-1133">Transmembrane helix</keyword>
<accession>A0A0A7KIX6</accession>
<evidence type="ECO:0000313" key="2">
    <source>
        <dbReference type="EMBL" id="AIZ44488.1"/>
    </source>
</evidence>
<dbReference type="KEGG" id="dsw:QR90_04345"/>
<keyword evidence="1" id="KW-0812">Transmembrane</keyword>
<feature type="transmembrane region" description="Helical" evidence="1">
    <location>
        <begin position="60"/>
        <end position="80"/>
    </location>
</feature>
<dbReference type="Proteomes" id="UP000030634">
    <property type="component" value="Chromosome"/>
</dbReference>
<reference evidence="3" key="1">
    <citation type="submission" date="2014-11" db="EMBL/GenBank/DDBJ databases">
        <title>Hymenobacter sp. DG25B genome submission.</title>
        <authorList>
            <person name="Jung H.-Y."/>
            <person name="Kim M.K."/>
            <person name="Srinivasan S."/>
            <person name="Lim S."/>
        </authorList>
    </citation>
    <scope>NUCLEOTIDE SEQUENCE [LARGE SCALE GENOMIC DNA]</scope>
    <source>
        <strain evidence="3">DY59</strain>
    </source>
</reference>
<organism evidence="2 3">
    <name type="scientific">Deinococcus radiopugnans</name>
    <dbReference type="NCBI Taxonomy" id="57497"/>
    <lineage>
        <taxon>Bacteria</taxon>
        <taxon>Thermotogati</taxon>
        <taxon>Deinococcota</taxon>
        <taxon>Deinococci</taxon>
        <taxon>Deinococcales</taxon>
        <taxon>Deinococcaceae</taxon>
        <taxon>Deinococcus</taxon>
    </lineage>
</organism>
<gene>
    <name evidence="2" type="ORF">QR90_04345</name>
</gene>
<evidence type="ECO:0000313" key="3">
    <source>
        <dbReference type="Proteomes" id="UP000030634"/>
    </source>
</evidence>
<dbReference type="EMBL" id="CP010028">
    <property type="protein sequence ID" value="AIZ44488.1"/>
    <property type="molecule type" value="Genomic_DNA"/>
</dbReference>
<dbReference type="STRING" id="1182571.QR90_04345"/>
<name>A0A0A7KIX6_9DEIO</name>
<proteinExistence type="predicted"/>
<evidence type="ECO:0000256" key="1">
    <source>
        <dbReference type="SAM" id="Phobius"/>
    </source>
</evidence>
<dbReference type="HOGENOM" id="CLU_182108_0_0_0"/>
<keyword evidence="1" id="KW-0472">Membrane</keyword>